<dbReference type="Pfam" id="PF08387">
    <property type="entry name" value="FBD"/>
    <property type="match status" value="1"/>
</dbReference>
<name>A0ABR0VFP1_REHGL</name>
<organism evidence="2 3">
    <name type="scientific">Rehmannia glutinosa</name>
    <name type="common">Chinese foxglove</name>
    <dbReference type="NCBI Taxonomy" id="99300"/>
    <lineage>
        <taxon>Eukaryota</taxon>
        <taxon>Viridiplantae</taxon>
        <taxon>Streptophyta</taxon>
        <taxon>Embryophyta</taxon>
        <taxon>Tracheophyta</taxon>
        <taxon>Spermatophyta</taxon>
        <taxon>Magnoliopsida</taxon>
        <taxon>eudicotyledons</taxon>
        <taxon>Gunneridae</taxon>
        <taxon>Pentapetalae</taxon>
        <taxon>asterids</taxon>
        <taxon>lamiids</taxon>
        <taxon>Lamiales</taxon>
        <taxon>Orobanchaceae</taxon>
        <taxon>Rehmannieae</taxon>
        <taxon>Rehmannia</taxon>
    </lineage>
</organism>
<proteinExistence type="predicted"/>
<dbReference type="Proteomes" id="UP001318860">
    <property type="component" value="Unassembled WGS sequence"/>
</dbReference>
<dbReference type="InterPro" id="IPR055411">
    <property type="entry name" value="LRR_FXL15/At3g58940/PEG3-like"/>
</dbReference>
<comment type="caution">
    <text evidence="2">The sequence shown here is derived from an EMBL/GenBank/DDBJ whole genome shotgun (WGS) entry which is preliminary data.</text>
</comment>
<dbReference type="PANTHER" id="PTHR31639">
    <property type="entry name" value="F-BOX PROTEIN-LIKE"/>
    <property type="match status" value="1"/>
</dbReference>
<gene>
    <name evidence="2" type="ORF">DH2020_032265</name>
</gene>
<dbReference type="InterPro" id="IPR006566">
    <property type="entry name" value="FBD"/>
</dbReference>
<dbReference type="SMART" id="SM00579">
    <property type="entry name" value="FBD"/>
    <property type="match status" value="1"/>
</dbReference>
<dbReference type="InterPro" id="IPR053781">
    <property type="entry name" value="F-box_AtFBL13-like"/>
</dbReference>
<reference evidence="2 3" key="1">
    <citation type="journal article" date="2021" name="Comput. Struct. Biotechnol. J.">
        <title>De novo genome assembly of the potent medicinal plant Rehmannia glutinosa using nanopore technology.</title>
        <authorList>
            <person name="Ma L."/>
            <person name="Dong C."/>
            <person name="Song C."/>
            <person name="Wang X."/>
            <person name="Zheng X."/>
            <person name="Niu Y."/>
            <person name="Chen S."/>
            <person name="Feng W."/>
        </authorList>
    </citation>
    <scope>NUCLEOTIDE SEQUENCE [LARGE SCALE GENOMIC DNA]</scope>
    <source>
        <strain evidence="2">DH-2019</strain>
    </source>
</reference>
<dbReference type="Gene3D" id="3.80.10.10">
    <property type="entry name" value="Ribonuclease Inhibitor"/>
    <property type="match status" value="1"/>
</dbReference>
<dbReference type="InterPro" id="IPR036047">
    <property type="entry name" value="F-box-like_dom_sf"/>
</dbReference>
<evidence type="ECO:0000259" key="1">
    <source>
        <dbReference type="PROSITE" id="PS50181"/>
    </source>
</evidence>
<dbReference type="SUPFAM" id="SSF52047">
    <property type="entry name" value="RNI-like"/>
    <property type="match status" value="1"/>
</dbReference>
<dbReference type="Pfam" id="PF24758">
    <property type="entry name" value="LRR_At5g56370"/>
    <property type="match status" value="1"/>
</dbReference>
<protein>
    <recommendedName>
        <fullName evidence="1">F-box domain-containing protein</fullName>
    </recommendedName>
</protein>
<feature type="domain" description="F-box" evidence="1">
    <location>
        <begin position="7"/>
        <end position="63"/>
    </location>
</feature>
<dbReference type="EMBL" id="JABTTQ020001188">
    <property type="protein sequence ID" value="KAK6133989.1"/>
    <property type="molecule type" value="Genomic_DNA"/>
</dbReference>
<accession>A0ABR0VFP1</accession>
<dbReference type="InterPro" id="IPR001810">
    <property type="entry name" value="F-box_dom"/>
</dbReference>
<evidence type="ECO:0000313" key="3">
    <source>
        <dbReference type="Proteomes" id="UP001318860"/>
    </source>
</evidence>
<evidence type="ECO:0000313" key="2">
    <source>
        <dbReference type="EMBL" id="KAK6133989.1"/>
    </source>
</evidence>
<dbReference type="InterPro" id="IPR032675">
    <property type="entry name" value="LRR_dom_sf"/>
</dbReference>
<dbReference type="PANTHER" id="PTHR31639:SF237">
    <property type="entry name" value="F-BOX DOMAIN-CONTAINING PROTEIN"/>
    <property type="match status" value="1"/>
</dbReference>
<dbReference type="CDD" id="cd22160">
    <property type="entry name" value="F-box_AtFBL13-like"/>
    <property type="match status" value="1"/>
</dbReference>
<keyword evidence="3" id="KW-1185">Reference proteome</keyword>
<dbReference type="PROSITE" id="PS50181">
    <property type="entry name" value="FBOX"/>
    <property type="match status" value="1"/>
</dbReference>
<dbReference type="SUPFAM" id="SSF81383">
    <property type="entry name" value="F-box domain"/>
    <property type="match status" value="1"/>
</dbReference>
<sequence>METDYDHDLISELPQSIIETILTKLPIRDAVRTSILSTRWRYKWASLTQLVFDDRSATHYNDRIDVQDRIVNFITKFLFLHEGPIHKFSLCSSYLQSSPDIDQWLLFISRKGVKELILELGEGEWFRAPSSVFSCKNLSRLELVRCELDPPPNFRGFLCLKYLNLQQVLIPPDDIECLISSCPSLESLTLSYFDSLELTVRAPNLKYLILEGEFKDLCLASTPNLVAISVAMYMTDDIAEHFEQISSCNFDKLLGGVPKLERLIGHIYFTKYLSIGNGQGRRKITFHHLKFIELYQVSFDDVKEILVVLQLIVNSPNLKALQISGSSNTSAATQTPDSQFWDDKFSTDCTFHQLKTVKLTDVSGVPHEMKFIEYLLGRSPCLEEMSVTPSLYVTEGRLNMLIDLVSFRRASPQASIKFIHEPA</sequence>
<dbReference type="Pfam" id="PF00646">
    <property type="entry name" value="F-box"/>
    <property type="match status" value="1"/>
</dbReference>